<proteinExistence type="predicted"/>
<organism evidence="2 3">
    <name type="scientific">Hucho hucho</name>
    <name type="common">huchen</name>
    <dbReference type="NCBI Taxonomy" id="62062"/>
    <lineage>
        <taxon>Eukaryota</taxon>
        <taxon>Metazoa</taxon>
        <taxon>Chordata</taxon>
        <taxon>Craniata</taxon>
        <taxon>Vertebrata</taxon>
        <taxon>Euteleostomi</taxon>
        <taxon>Actinopterygii</taxon>
        <taxon>Neopterygii</taxon>
        <taxon>Teleostei</taxon>
        <taxon>Protacanthopterygii</taxon>
        <taxon>Salmoniformes</taxon>
        <taxon>Salmonidae</taxon>
        <taxon>Salmoninae</taxon>
        <taxon>Hucho</taxon>
    </lineage>
</organism>
<name>A0A4W5LI13_9TELE</name>
<dbReference type="GeneTree" id="ENSGT00940000166662"/>
<evidence type="ECO:0000313" key="2">
    <source>
        <dbReference type="Ensembl" id="ENSHHUP00000025541.1"/>
    </source>
</evidence>
<protein>
    <submittedName>
        <fullName evidence="2">Uncharacterized protein</fullName>
    </submittedName>
</protein>
<reference evidence="2" key="2">
    <citation type="submission" date="2025-08" db="UniProtKB">
        <authorList>
            <consortium name="Ensembl"/>
        </authorList>
    </citation>
    <scope>IDENTIFICATION</scope>
</reference>
<dbReference type="Ensembl" id="ENSHHUT00000026548.1">
    <property type="protein sequence ID" value="ENSHHUP00000025541.1"/>
    <property type="gene ID" value="ENSHHUG00000016107.1"/>
</dbReference>
<dbReference type="Proteomes" id="UP000314982">
    <property type="component" value="Unassembled WGS sequence"/>
</dbReference>
<reference evidence="3" key="1">
    <citation type="submission" date="2018-06" db="EMBL/GenBank/DDBJ databases">
        <title>Genome assembly of Danube salmon.</title>
        <authorList>
            <person name="Macqueen D.J."/>
            <person name="Gundappa M.K."/>
        </authorList>
    </citation>
    <scope>NUCLEOTIDE SEQUENCE [LARGE SCALE GENOMIC DNA]</scope>
</reference>
<reference evidence="2" key="3">
    <citation type="submission" date="2025-09" db="UniProtKB">
        <authorList>
            <consortium name="Ensembl"/>
        </authorList>
    </citation>
    <scope>IDENTIFICATION</scope>
</reference>
<sequence>MPMCSPLEMPVGASPPNPHTEDEPLSTDPVDWPSVLTDRIRTLVCRGPSEVPPNFVFPRNEGDGRSCHQYFRKTLGIWSVAVRIQRESRSKFNRSVFLRPSGGKTSCASVIRAQASSCGDYSTTSLWTDRYKQELLGSSASKTLGDLKLF</sequence>
<feature type="region of interest" description="Disordered" evidence="1">
    <location>
        <begin position="1"/>
        <end position="31"/>
    </location>
</feature>
<evidence type="ECO:0000256" key="1">
    <source>
        <dbReference type="SAM" id="MobiDB-lite"/>
    </source>
</evidence>
<keyword evidence="3" id="KW-1185">Reference proteome</keyword>
<accession>A0A4W5LI13</accession>
<dbReference type="AlphaFoldDB" id="A0A4W5LI13"/>
<evidence type="ECO:0000313" key="3">
    <source>
        <dbReference type="Proteomes" id="UP000314982"/>
    </source>
</evidence>